<dbReference type="PROSITE" id="PS00092">
    <property type="entry name" value="N6_MTASE"/>
    <property type="match status" value="1"/>
</dbReference>
<keyword evidence="11" id="KW-1185">Reference proteome</keyword>
<dbReference type="RefSeq" id="WP_093033980.1">
    <property type="nucleotide sequence ID" value="NZ_FNNZ01000014.1"/>
</dbReference>
<evidence type="ECO:0000313" key="11">
    <source>
        <dbReference type="Proteomes" id="UP000198816"/>
    </source>
</evidence>
<organism evidence="10 11">
    <name type="scientific">Thiocapsa roseopersicina</name>
    <dbReference type="NCBI Taxonomy" id="1058"/>
    <lineage>
        <taxon>Bacteria</taxon>
        <taxon>Pseudomonadati</taxon>
        <taxon>Pseudomonadota</taxon>
        <taxon>Gammaproteobacteria</taxon>
        <taxon>Chromatiales</taxon>
        <taxon>Chromatiaceae</taxon>
        <taxon>Thiocapsa</taxon>
    </lineage>
</organism>
<feature type="domain" description="DNA methylase adenine-specific" evidence="8">
    <location>
        <begin position="123"/>
        <end position="421"/>
    </location>
</feature>
<comment type="similarity">
    <text evidence="1">Belongs to the N(4)/N(6)-methyltransferase family.</text>
</comment>
<dbReference type="Gene3D" id="3.40.50.150">
    <property type="entry name" value="Vaccinia Virus protein VP39"/>
    <property type="match status" value="1"/>
</dbReference>
<evidence type="ECO:0000256" key="2">
    <source>
        <dbReference type="ARBA" id="ARBA00011900"/>
    </source>
</evidence>
<dbReference type="InterPro" id="IPR051537">
    <property type="entry name" value="DNA_Adenine_Mtase"/>
</dbReference>
<evidence type="ECO:0000256" key="7">
    <source>
        <dbReference type="ARBA" id="ARBA00047942"/>
    </source>
</evidence>
<evidence type="ECO:0000313" key="10">
    <source>
        <dbReference type="EMBL" id="SDX12422.1"/>
    </source>
</evidence>
<evidence type="ECO:0000259" key="9">
    <source>
        <dbReference type="Pfam" id="PF12161"/>
    </source>
</evidence>
<dbReference type="InterPro" id="IPR003356">
    <property type="entry name" value="DNA_methylase_A-5"/>
</dbReference>
<dbReference type="Pfam" id="PF02384">
    <property type="entry name" value="N6_Mtase"/>
    <property type="match status" value="1"/>
</dbReference>
<dbReference type="Pfam" id="PF12161">
    <property type="entry name" value="HsdM_N"/>
    <property type="match status" value="1"/>
</dbReference>
<evidence type="ECO:0000256" key="6">
    <source>
        <dbReference type="ARBA" id="ARBA00022747"/>
    </source>
</evidence>
<dbReference type="Gene3D" id="1.20.1260.30">
    <property type="match status" value="1"/>
</dbReference>
<keyword evidence="6" id="KW-0680">Restriction system</keyword>
<evidence type="ECO:0000256" key="1">
    <source>
        <dbReference type="ARBA" id="ARBA00006594"/>
    </source>
</evidence>
<dbReference type="InterPro" id="IPR022749">
    <property type="entry name" value="D12N6_MeTrfase_N"/>
</dbReference>
<feature type="domain" description="N6 adenine-specific DNA methyltransferase N-terminal" evidence="9">
    <location>
        <begin position="6"/>
        <end position="113"/>
    </location>
</feature>
<evidence type="ECO:0000256" key="4">
    <source>
        <dbReference type="ARBA" id="ARBA00022679"/>
    </source>
</evidence>
<dbReference type="InterPro" id="IPR029063">
    <property type="entry name" value="SAM-dependent_MTases_sf"/>
</dbReference>
<dbReference type="PANTHER" id="PTHR42933:SF4">
    <property type="entry name" value="TYPE I RESTRICTION ENZYME ECOKI METHYLASE SUBUNIT"/>
    <property type="match status" value="1"/>
</dbReference>
<accession>A0A1H2Z4R6</accession>
<dbReference type="Proteomes" id="UP000198816">
    <property type="component" value="Unassembled WGS sequence"/>
</dbReference>
<dbReference type="GO" id="GO:0032259">
    <property type="term" value="P:methylation"/>
    <property type="evidence" value="ECO:0007669"/>
    <property type="project" value="UniProtKB-KW"/>
</dbReference>
<keyword evidence="4" id="KW-0808">Transferase</keyword>
<dbReference type="PRINTS" id="PR00507">
    <property type="entry name" value="N12N6MTFRASE"/>
</dbReference>
<reference evidence="11" key="1">
    <citation type="submission" date="2016-10" db="EMBL/GenBank/DDBJ databases">
        <authorList>
            <person name="Varghese N."/>
            <person name="Submissions S."/>
        </authorList>
    </citation>
    <scope>NUCLEOTIDE SEQUENCE [LARGE SCALE GENOMIC DNA]</scope>
    <source>
        <strain evidence="11">DSM 217</strain>
    </source>
</reference>
<dbReference type="STRING" id="1058.SAMN05421783_114132"/>
<dbReference type="InterPro" id="IPR002052">
    <property type="entry name" value="DNA_methylase_N6_adenine_CS"/>
</dbReference>
<dbReference type="EMBL" id="FNNZ01000014">
    <property type="protein sequence ID" value="SDX12422.1"/>
    <property type="molecule type" value="Genomic_DNA"/>
</dbReference>
<dbReference type="PANTHER" id="PTHR42933">
    <property type="entry name" value="SLR6095 PROTEIN"/>
    <property type="match status" value="1"/>
</dbReference>
<name>A0A1H2Z4R6_THIRO</name>
<dbReference type="GO" id="GO:0008170">
    <property type="term" value="F:N-methyltransferase activity"/>
    <property type="evidence" value="ECO:0007669"/>
    <property type="project" value="InterPro"/>
</dbReference>
<dbReference type="GO" id="GO:0009007">
    <property type="term" value="F:site-specific DNA-methyltransferase (adenine-specific) activity"/>
    <property type="evidence" value="ECO:0007669"/>
    <property type="project" value="UniProtKB-EC"/>
</dbReference>
<dbReference type="AlphaFoldDB" id="A0A1H2Z4R6"/>
<gene>
    <name evidence="10" type="ORF">SAMN05421783_114132</name>
</gene>
<evidence type="ECO:0000256" key="5">
    <source>
        <dbReference type="ARBA" id="ARBA00022691"/>
    </source>
</evidence>
<dbReference type="EC" id="2.1.1.72" evidence="2"/>
<evidence type="ECO:0000256" key="3">
    <source>
        <dbReference type="ARBA" id="ARBA00022603"/>
    </source>
</evidence>
<dbReference type="SUPFAM" id="SSF53335">
    <property type="entry name" value="S-adenosyl-L-methionine-dependent methyltransferases"/>
    <property type="match status" value="1"/>
</dbReference>
<comment type="catalytic activity">
    <reaction evidence="7">
        <text>a 2'-deoxyadenosine in DNA + S-adenosyl-L-methionine = an N(6)-methyl-2'-deoxyadenosine in DNA + S-adenosyl-L-homocysteine + H(+)</text>
        <dbReference type="Rhea" id="RHEA:15197"/>
        <dbReference type="Rhea" id="RHEA-COMP:12418"/>
        <dbReference type="Rhea" id="RHEA-COMP:12419"/>
        <dbReference type="ChEBI" id="CHEBI:15378"/>
        <dbReference type="ChEBI" id="CHEBI:57856"/>
        <dbReference type="ChEBI" id="CHEBI:59789"/>
        <dbReference type="ChEBI" id="CHEBI:90615"/>
        <dbReference type="ChEBI" id="CHEBI:90616"/>
        <dbReference type="EC" id="2.1.1.72"/>
    </reaction>
</comment>
<protein>
    <recommendedName>
        <fullName evidence="2">site-specific DNA-methyltransferase (adenine-specific)</fullName>
        <ecNumber evidence="2">2.1.1.72</ecNumber>
    </recommendedName>
</protein>
<dbReference type="InterPro" id="IPR038333">
    <property type="entry name" value="T1MK-like_N_sf"/>
</dbReference>
<dbReference type="GO" id="GO:0003677">
    <property type="term" value="F:DNA binding"/>
    <property type="evidence" value="ECO:0007669"/>
    <property type="project" value="InterPro"/>
</dbReference>
<dbReference type="OrthoDB" id="9784823at2"/>
<keyword evidence="3" id="KW-0489">Methyltransferase</keyword>
<dbReference type="GO" id="GO:0009307">
    <property type="term" value="P:DNA restriction-modification system"/>
    <property type="evidence" value="ECO:0007669"/>
    <property type="project" value="UniProtKB-KW"/>
</dbReference>
<proteinExistence type="inferred from homology"/>
<evidence type="ECO:0000259" key="8">
    <source>
        <dbReference type="Pfam" id="PF02384"/>
    </source>
</evidence>
<sequence length="492" mass="56074">MNASSLVQKLWNFCHTLRDDGIGYGDYLEQLTYLLFLKLAHEYAQEPYNRDTRIPKGYDWASLTSKVGEPLEAHYLVTLHRLGQEQGMLGAIFFKAQNKIQDPVKLSRLVQLIDAESWISLDADTKGDLYEGLLQKNAEDTKSGAGQYFTPRALIEAMVACVRPEPMKTIADPACGTGGFFLGAYNWLTRPPSTGSGRTGLDRRQKEFLRDKTFHGNEIVPGTRRLCLMNLFLHNIGELDGEPSVERSDALISEPKRKVDYVLANPPFGKKSSMTITNEEGEEDREALTYERQDFWETTSNKQLNFLQHIVSMLKVDGKAAVVLPDNVLFEGGAGEKIRRKLLENCDLHTVLRLPTGIFYAQGVKANVVFFDAAPKDGRIHTKGVWFYDLRTNKHFTLKTRTLKPDDLRDFIVCYNPDNRHERSETERFKYYSYHELMARDKASLDIFWLKDDSLENLDDLPPPEVLQQEIIEHLEAALASFRDVAAGLQRQ</sequence>
<keyword evidence="5" id="KW-0949">S-adenosyl-L-methionine</keyword>